<name>A0A6G0W219_APHCR</name>
<protein>
    <recommendedName>
        <fullName evidence="4">DUF4371 domain-containing protein</fullName>
    </recommendedName>
</protein>
<dbReference type="AlphaFoldDB" id="A0A6G0W219"/>
<evidence type="ECO:0000256" key="1">
    <source>
        <dbReference type="SAM" id="MobiDB-lite"/>
    </source>
</evidence>
<keyword evidence="3" id="KW-1185">Reference proteome</keyword>
<feature type="compositionally biased region" description="Basic and acidic residues" evidence="1">
    <location>
        <begin position="12"/>
        <end position="31"/>
    </location>
</feature>
<feature type="non-terminal residue" evidence="2">
    <location>
        <position position="267"/>
    </location>
</feature>
<sequence length="267" mass="30546">MYYTKSDDDPDDPVRDRTPESTKRRRGESSKKTLHKKQKFRHYWLKDPKFSNWLSAVHNNEFMAKCKLCMSDMCAELSVLKKHVLSKKHLSCVRSTGTRQQSIGNFVNDQSKLKEIEQTRRAEILLCGFISEHNLSFNLMNHLTAVCKQAFPDSKIANSMNLSRTKATSIVVNVIGKNYNEDLVDILKSTCFSIIIDESTDVGCLKTLCICVKYFEESNNEFQTKFFKLIQLFKDADSANEGATAQKIFDEVMKAFIDTGVPLDNII</sequence>
<dbReference type="EMBL" id="VUJU01009861">
    <property type="protein sequence ID" value="KAF0717176.1"/>
    <property type="molecule type" value="Genomic_DNA"/>
</dbReference>
<evidence type="ECO:0000313" key="3">
    <source>
        <dbReference type="Proteomes" id="UP000478052"/>
    </source>
</evidence>
<dbReference type="Proteomes" id="UP000478052">
    <property type="component" value="Unassembled WGS sequence"/>
</dbReference>
<accession>A0A6G0W219</accession>
<dbReference type="OrthoDB" id="6589684at2759"/>
<dbReference type="PANTHER" id="PTHR37162">
    <property type="entry name" value="HAT FAMILY DIMERISATION DOMAINCONTAINING PROTEIN-RELATED"/>
    <property type="match status" value="1"/>
</dbReference>
<dbReference type="PANTHER" id="PTHR37162:SF1">
    <property type="entry name" value="BED-TYPE DOMAIN-CONTAINING PROTEIN"/>
    <property type="match status" value="1"/>
</dbReference>
<evidence type="ECO:0000313" key="2">
    <source>
        <dbReference type="EMBL" id="KAF0717176.1"/>
    </source>
</evidence>
<reference evidence="2 3" key="1">
    <citation type="submission" date="2019-08" db="EMBL/GenBank/DDBJ databases">
        <title>Whole genome of Aphis craccivora.</title>
        <authorList>
            <person name="Voronova N.V."/>
            <person name="Shulinski R.S."/>
            <person name="Bandarenka Y.V."/>
            <person name="Zhorov D.G."/>
            <person name="Warner D."/>
        </authorList>
    </citation>
    <scope>NUCLEOTIDE SEQUENCE [LARGE SCALE GENOMIC DNA]</scope>
    <source>
        <strain evidence="2">180601</strain>
        <tissue evidence="2">Whole Body</tissue>
    </source>
</reference>
<proteinExistence type="predicted"/>
<gene>
    <name evidence="2" type="ORF">FWK35_00028559</name>
</gene>
<comment type="caution">
    <text evidence="2">The sequence shown here is derived from an EMBL/GenBank/DDBJ whole genome shotgun (WGS) entry which is preliminary data.</text>
</comment>
<organism evidence="2 3">
    <name type="scientific">Aphis craccivora</name>
    <name type="common">Cowpea aphid</name>
    <dbReference type="NCBI Taxonomy" id="307492"/>
    <lineage>
        <taxon>Eukaryota</taxon>
        <taxon>Metazoa</taxon>
        <taxon>Ecdysozoa</taxon>
        <taxon>Arthropoda</taxon>
        <taxon>Hexapoda</taxon>
        <taxon>Insecta</taxon>
        <taxon>Pterygota</taxon>
        <taxon>Neoptera</taxon>
        <taxon>Paraneoptera</taxon>
        <taxon>Hemiptera</taxon>
        <taxon>Sternorrhyncha</taxon>
        <taxon>Aphidomorpha</taxon>
        <taxon>Aphidoidea</taxon>
        <taxon>Aphididae</taxon>
        <taxon>Aphidini</taxon>
        <taxon>Aphis</taxon>
        <taxon>Aphis</taxon>
    </lineage>
</organism>
<evidence type="ECO:0008006" key="4">
    <source>
        <dbReference type="Google" id="ProtNLM"/>
    </source>
</evidence>
<feature type="region of interest" description="Disordered" evidence="1">
    <location>
        <begin position="1"/>
        <end position="32"/>
    </location>
</feature>